<dbReference type="PATRIC" id="fig|1365257.3.peg.1162"/>
<organism evidence="2 3">
    <name type="scientific">Pseudoalteromonas luteoviolacea S4060-1</name>
    <dbReference type="NCBI Taxonomy" id="1365257"/>
    <lineage>
        <taxon>Bacteria</taxon>
        <taxon>Pseudomonadati</taxon>
        <taxon>Pseudomonadota</taxon>
        <taxon>Gammaproteobacteria</taxon>
        <taxon>Alteromonadales</taxon>
        <taxon>Pseudoalteromonadaceae</taxon>
        <taxon>Pseudoalteromonas</taxon>
    </lineage>
</organism>
<protein>
    <submittedName>
        <fullName evidence="2">Uncharacterized protein</fullName>
    </submittedName>
</protein>
<feature type="chain" id="PRO_5007832193" evidence="1">
    <location>
        <begin position="21"/>
        <end position="66"/>
    </location>
</feature>
<sequence length="66" mass="7449">MKVQSLVIIWLAIWCHSSLAQPLPHTSIEYRVPFIPSSAVNTQAFQFYTLLGTGSGWKFVLIRIEG</sequence>
<evidence type="ECO:0000256" key="1">
    <source>
        <dbReference type="SAM" id="SignalP"/>
    </source>
</evidence>
<reference evidence="2 3" key="1">
    <citation type="submission" date="2013-07" db="EMBL/GenBank/DDBJ databases">
        <title>Comparative Genomic and Metabolomic Analysis of Twelve Strains of Pseudoalteromonas luteoviolacea.</title>
        <authorList>
            <person name="Vynne N.G."/>
            <person name="Mansson M."/>
            <person name="Gram L."/>
        </authorList>
    </citation>
    <scope>NUCLEOTIDE SEQUENCE [LARGE SCALE GENOMIC DNA]</scope>
    <source>
        <strain evidence="2 3">S4060-1</strain>
    </source>
</reference>
<dbReference type="Proteomes" id="UP000076661">
    <property type="component" value="Unassembled WGS sequence"/>
</dbReference>
<dbReference type="EMBL" id="AUXX01000008">
    <property type="protein sequence ID" value="KZN68734.1"/>
    <property type="molecule type" value="Genomic_DNA"/>
</dbReference>
<feature type="signal peptide" evidence="1">
    <location>
        <begin position="1"/>
        <end position="20"/>
    </location>
</feature>
<evidence type="ECO:0000313" key="2">
    <source>
        <dbReference type="EMBL" id="KZN68734.1"/>
    </source>
</evidence>
<comment type="caution">
    <text evidence="2">The sequence shown here is derived from an EMBL/GenBank/DDBJ whole genome shotgun (WGS) entry which is preliminary data.</text>
</comment>
<gene>
    <name evidence="2" type="ORF">N478_13805</name>
</gene>
<evidence type="ECO:0000313" key="3">
    <source>
        <dbReference type="Proteomes" id="UP000076661"/>
    </source>
</evidence>
<dbReference type="AlphaFoldDB" id="A0A162BUP4"/>
<name>A0A162BUP4_9GAMM</name>
<proteinExistence type="predicted"/>
<accession>A0A162BUP4</accession>
<keyword evidence="1" id="KW-0732">Signal</keyword>